<evidence type="ECO:0000313" key="5">
    <source>
        <dbReference type="EMBL" id="PAV25970.1"/>
    </source>
</evidence>
<sequence length="223" mass="23004">MHRPLAAATIASAFLVACAGQPRPANLDVAQVSDASSPIIQAAAAGNTERVRVLSEGDAALNTRSPETTTLTAAAAGGHGETVWYLLKRGANPDLASLSGRTPLMVAAREGNQEVIRMLLSAGAEVNRQAQNGHSPLSMAALNGNLSTAKRLLTAGANVNIAPGGRSLLMHVIERGDLLMAEALIAAGANTEYQAADGQTALDVARQVNNRDLEMLLIQAGAR</sequence>
<dbReference type="PANTHER" id="PTHR24198:SF165">
    <property type="entry name" value="ANKYRIN REPEAT-CONTAINING PROTEIN-RELATED"/>
    <property type="match status" value="1"/>
</dbReference>
<reference evidence="5 6" key="1">
    <citation type="submission" date="2017-07" db="EMBL/GenBank/DDBJ databases">
        <title>Tamlnaduibacter salinus (Mi-7) genome sequencing.</title>
        <authorList>
            <person name="Verma A."/>
            <person name="Krishnamurthi S."/>
        </authorList>
    </citation>
    <scope>NUCLEOTIDE SEQUENCE [LARGE SCALE GENOMIC DNA]</scope>
    <source>
        <strain evidence="5 6">Mi-7</strain>
    </source>
</reference>
<comment type="caution">
    <text evidence="5">The sequence shown here is derived from an EMBL/GenBank/DDBJ whole genome shotgun (WGS) entry which is preliminary data.</text>
</comment>
<feature type="signal peptide" evidence="4">
    <location>
        <begin position="1"/>
        <end position="19"/>
    </location>
</feature>
<gene>
    <name evidence="5" type="ORF">CF392_08340</name>
</gene>
<proteinExistence type="predicted"/>
<accession>A0A2A2I4D3</accession>
<dbReference type="PROSITE" id="PS51257">
    <property type="entry name" value="PROKAR_LIPOPROTEIN"/>
    <property type="match status" value="1"/>
</dbReference>
<dbReference type="SMART" id="SM00248">
    <property type="entry name" value="ANK"/>
    <property type="match status" value="5"/>
</dbReference>
<feature type="repeat" description="ANK" evidence="3">
    <location>
        <begin position="197"/>
        <end position="223"/>
    </location>
</feature>
<keyword evidence="1" id="KW-0677">Repeat</keyword>
<dbReference type="PROSITE" id="PS50088">
    <property type="entry name" value="ANK_REPEAT"/>
    <property type="match status" value="3"/>
</dbReference>
<dbReference type="PRINTS" id="PR01415">
    <property type="entry name" value="ANKYRIN"/>
</dbReference>
<keyword evidence="2 3" id="KW-0040">ANK repeat</keyword>
<evidence type="ECO:0000256" key="1">
    <source>
        <dbReference type="ARBA" id="ARBA00022737"/>
    </source>
</evidence>
<dbReference type="Proteomes" id="UP000218332">
    <property type="component" value="Unassembled WGS sequence"/>
</dbReference>
<evidence type="ECO:0000256" key="4">
    <source>
        <dbReference type="SAM" id="SignalP"/>
    </source>
</evidence>
<dbReference type="InterPro" id="IPR036770">
    <property type="entry name" value="Ankyrin_rpt-contain_sf"/>
</dbReference>
<dbReference type="EMBL" id="NMPM01000042">
    <property type="protein sequence ID" value="PAV25970.1"/>
    <property type="molecule type" value="Genomic_DNA"/>
</dbReference>
<name>A0A2A2I4D3_9GAMM</name>
<keyword evidence="6" id="KW-1185">Reference proteome</keyword>
<dbReference type="InterPro" id="IPR002110">
    <property type="entry name" value="Ankyrin_rpt"/>
</dbReference>
<dbReference type="PANTHER" id="PTHR24198">
    <property type="entry name" value="ANKYRIN REPEAT AND PROTEIN KINASE DOMAIN-CONTAINING PROTEIN"/>
    <property type="match status" value="1"/>
</dbReference>
<dbReference type="Gene3D" id="1.25.40.20">
    <property type="entry name" value="Ankyrin repeat-containing domain"/>
    <property type="match status" value="2"/>
</dbReference>
<keyword evidence="4" id="KW-0732">Signal</keyword>
<dbReference type="PROSITE" id="PS50297">
    <property type="entry name" value="ANK_REP_REGION"/>
    <property type="match status" value="3"/>
</dbReference>
<evidence type="ECO:0000256" key="3">
    <source>
        <dbReference type="PROSITE-ProRule" id="PRU00023"/>
    </source>
</evidence>
<evidence type="ECO:0000313" key="6">
    <source>
        <dbReference type="Proteomes" id="UP000218332"/>
    </source>
</evidence>
<evidence type="ECO:0000256" key="2">
    <source>
        <dbReference type="ARBA" id="ARBA00023043"/>
    </source>
</evidence>
<dbReference type="RefSeq" id="WP_095610997.1">
    <property type="nucleotide sequence ID" value="NZ_NMPM01000042.1"/>
</dbReference>
<feature type="repeat" description="ANK" evidence="3">
    <location>
        <begin position="132"/>
        <end position="164"/>
    </location>
</feature>
<dbReference type="SUPFAM" id="SSF48403">
    <property type="entry name" value="Ankyrin repeat"/>
    <property type="match status" value="1"/>
</dbReference>
<feature type="chain" id="PRO_5012674608" evidence="4">
    <location>
        <begin position="20"/>
        <end position="223"/>
    </location>
</feature>
<protein>
    <submittedName>
        <fullName evidence="5">Ankryin</fullName>
    </submittedName>
</protein>
<feature type="repeat" description="ANK" evidence="3">
    <location>
        <begin position="99"/>
        <end position="131"/>
    </location>
</feature>
<organism evidence="5 6">
    <name type="scientific">Tamilnaduibacter salinus</name>
    <dbReference type="NCBI Taxonomy" id="1484056"/>
    <lineage>
        <taxon>Bacteria</taxon>
        <taxon>Pseudomonadati</taxon>
        <taxon>Pseudomonadota</taxon>
        <taxon>Gammaproteobacteria</taxon>
        <taxon>Pseudomonadales</taxon>
        <taxon>Marinobacteraceae</taxon>
        <taxon>Tamilnaduibacter</taxon>
    </lineage>
</organism>
<dbReference type="AlphaFoldDB" id="A0A2A2I4D3"/>
<dbReference type="Pfam" id="PF12796">
    <property type="entry name" value="Ank_2"/>
    <property type="match status" value="2"/>
</dbReference>